<dbReference type="InterPro" id="IPR013321">
    <property type="entry name" value="Arc_rbn_hlx_hlx"/>
</dbReference>
<name>S7XBJ3_STRMT</name>
<sequence length="125" mass="14797">MVTKEKQINIRVSEKELLELEKRAKEKGLKRSDYIRSLLFNDDTESITNSIQMYTVENLEKDKLYLKERLVEAQKNFEGLLTEFKEIQKKANSLTQDLNLEKENNVQLMIELNTEKNKGFFCSFI</sequence>
<evidence type="ECO:0000313" key="3">
    <source>
        <dbReference type="Proteomes" id="UP000014970"/>
    </source>
</evidence>
<dbReference type="AlphaFoldDB" id="S7XBJ3"/>
<dbReference type="GO" id="GO:0006355">
    <property type="term" value="P:regulation of DNA-templated transcription"/>
    <property type="evidence" value="ECO:0007669"/>
    <property type="project" value="InterPro"/>
</dbReference>
<accession>S7XBJ3</accession>
<dbReference type="EMBL" id="ATAA01000032">
    <property type="protein sequence ID" value="EPR92906.1"/>
    <property type="molecule type" value="Genomic_DNA"/>
</dbReference>
<evidence type="ECO:0000256" key="1">
    <source>
        <dbReference type="SAM" id="Coils"/>
    </source>
</evidence>
<protein>
    <submittedName>
        <fullName evidence="2">Uncharacterized protein</fullName>
    </submittedName>
</protein>
<gene>
    <name evidence="2" type="ORF">M059_09230</name>
</gene>
<dbReference type="Gene3D" id="1.10.1220.10">
    <property type="entry name" value="Met repressor-like"/>
    <property type="match status" value="1"/>
</dbReference>
<dbReference type="InterPro" id="IPR053842">
    <property type="entry name" value="NikA-like"/>
</dbReference>
<keyword evidence="1" id="KW-0175">Coiled coil</keyword>
<organism evidence="2 3">
    <name type="scientific">Streptococcus mitis 18/56</name>
    <dbReference type="NCBI Taxonomy" id="1340485"/>
    <lineage>
        <taxon>Bacteria</taxon>
        <taxon>Bacillati</taxon>
        <taxon>Bacillota</taxon>
        <taxon>Bacilli</taxon>
        <taxon>Lactobacillales</taxon>
        <taxon>Streptococcaceae</taxon>
        <taxon>Streptococcus</taxon>
        <taxon>Streptococcus mitis group</taxon>
    </lineage>
</organism>
<dbReference type="PATRIC" id="fig|1340485.3.peg.1926"/>
<comment type="caution">
    <text evidence="2">The sequence shown here is derived from an EMBL/GenBank/DDBJ whole genome shotgun (WGS) entry which is preliminary data.</text>
</comment>
<feature type="coiled-coil region" evidence="1">
    <location>
        <begin position="56"/>
        <end position="104"/>
    </location>
</feature>
<reference evidence="2 3" key="1">
    <citation type="submission" date="2013-06" db="EMBL/GenBank/DDBJ databases">
        <title>Genome sequencing of Streptococcus mitis strains.</title>
        <authorList>
            <person name="Ikryannikova L.N."/>
            <person name="Ilina E.N."/>
            <person name="Kostryukova E.S."/>
            <person name="Semashko T.A."/>
            <person name="Savinova T.A."/>
            <person name="Karpova I.Y."/>
            <person name="Larin A.K."/>
            <person name="Ischenko D.S."/>
            <person name="Dubovickaya V.A."/>
            <person name="Sidorenko S.V."/>
            <person name="Govorun V.M."/>
        </authorList>
    </citation>
    <scope>NUCLEOTIDE SEQUENCE [LARGE SCALE GENOMIC DNA]</scope>
    <source>
        <strain evidence="2 3">18/56</strain>
    </source>
</reference>
<dbReference type="Proteomes" id="UP000014970">
    <property type="component" value="Unassembled WGS sequence"/>
</dbReference>
<proteinExistence type="predicted"/>
<evidence type="ECO:0000313" key="2">
    <source>
        <dbReference type="EMBL" id="EPR92906.1"/>
    </source>
</evidence>
<dbReference type="Pfam" id="PF21983">
    <property type="entry name" value="NikA-like"/>
    <property type="match status" value="1"/>
</dbReference>